<evidence type="ECO:0000256" key="1">
    <source>
        <dbReference type="SAM" id="MobiDB-lite"/>
    </source>
</evidence>
<reference evidence="2 3" key="1">
    <citation type="journal article" date="2023" name="Hortic Res">
        <title>Pangenome of water caltrop reveals structural variations and asymmetric subgenome divergence after allopolyploidization.</title>
        <authorList>
            <person name="Zhang X."/>
            <person name="Chen Y."/>
            <person name="Wang L."/>
            <person name="Yuan Y."/>
            <person name="Fang M."/>
            <person name="Shi L."/>
            <person name="Lu R."/>
            <person name="Comes H.P."/>
            <person name="Ma Y."/>
            <person name="Chen Y."/>
            <person name="Huang G."/>
            <person name="Zhou Y."/>
            <person name="Zheng Z."/>
            <person name="Qiu Y."/>
        </authorList>
    </citation>
    <scope>NUCLEOTIDE SEQUENCE [LARGE SCALE GENOMIC DNA]</scope>
    <source>
        <strain evidence="2">F231</strain>
    </source>
</reference>
<organism evidence="2 3">
    <name type="scientific">Trapa natans</name>
    <name type="common">Water chestnut</name>
    <dbReference type="NCBI Taxonomy" id="22666"/>
    <lineage>
        <taxon>Eukaryota</taxon>
        <taxon>Viridiplantae</taxon>
        <taxon>Streptophyta</taxon>
        <taxon>Embryophyta</taxon>
        <taxon>Tracheophyta</taxon>
        <taxon>Spermatophyta</taxon>
        <taxon>Magnoliopsida</taxon>
        <taxon>eudicotyledons</taxon>
        <taxon>Gunneridae</taxon>
        <taxon>Pentapetalae</taxon>
        <taxon>rosids</taxon>
        <taxon>malvids</taxon>
        <taxon>Myrtales</taxon>
        <taxon>Lythraceae</taxon>
        <taxon>Trapa</taxon>
    </lineage>
</organism>
<feature type="compositionally biased region" description="Basic and acidic residues" evidence="1">
    <location>
        <begin position="117"/>
        <end position="137"/>
    </location>
</feature>
<dbReference type="AlphaFoldDB" id="A0AAN7RGI9"/>
<dbReference type="PANTHER" id="PTHR31371">
    <property type="entry name" value="BNAC09G50660D PROTEIN"/>
    <property type="match status" value="1"/>
</dbReference>
<keyword evidence="3" id="KW-1185">Reference proteome</keyword>
<accession>A0AAN7RGI9</accession>
<proteinExistence type="predicted"/>
<name>A0AAN7RGI9_TRANT</name>
<gene>
    <name evidence="2" type="ORF">SAY86_028574</name>
</gene>
<dbReference type="PANTHER" id="PTHR31371:SF13">
    <property type="entry name" value="OS05G0457600 PROTEIN"/>
    <property type="match status" value="1"/>
</dbReference>
<evidence type="ECO:0000313" key="2">
    <source>
        <dbReference type="EMBL" id="KAK4796248.1"/>
    </source>
</evidence>
<sequence>MDQAQLLMRSKRRDQPSEIQAPSAPLGFTYPSQAYSTCVSKKPNLISNIIPVISPCPPSRVSAPPSEANRNQRTLTAPSFSCSILNENSTKSSTRSSQSWPGKACSQYRHAMNPLTEERNLGSHKHQDGDTEEDQSKTDLSIGLNVVAQTRPGPSDYLEEESQSCKRRTYESSPLHETLKNVPVDKGCRQIEACALTSDPGEDIDLELRLATLDEISTFDEEKCALIRLVGEKHARQFVQNRRCATVSLSLADKFSLGVETQHWNNTDTKQARPTWNSRDEARLLSLACRARLEALESAANTISILGGKCSDLGLNMFDRVYADLRLRVIDAGRLKSFASRKADGVIEKMEKLTASTAGLYSALETLAELESSSSIQNTNYDLFMSKIAFQRKLVSRYKEASLWSQTTDRCVGMMARTARRIRVHSETAGPAERSGLEKFYSRQLKMDVYTAIPEDAWASSGPGRRKETRK</sequence>
<comment type="caution">
    <text evidence="2">The sequence shown here is derived from an EMBL/GenBank/DDBJ whole genome shotgun (WGS) entry which is preliminary data.</text>
</comment>
<evidence type="ECO:0000313" key="3">
    <source>
        <dbReference type="Proteomes" id="UP001346149"/>
    </source>
</evidence>
<dbReference type="Proteomes" id="UP001346149">
    <property type="component" value="Unassembled WGS sequence"/>
</dbReference>
<feature type="region of interest" description="Disordered" evidence="1">
    <location>
        <begin position="117"/>
        <end position="163"/>
    </location>
</feature>
<protein>
    <submittedName>
        <fullName evidence="2">Uncharacterized protein</fullName>
    </submittedName>
</protein>
<feature type="region of interest" description="Disordered" evidence="1">
    <location>
        <begin position="1"/>
        <end position="25"/>
    </location>
</feature>
<dbReference type="EMBL" id="JAXQNO010000006">
    <property type="protein sequence ID" value="KAK4796248.1"/>
    <property type="molecule type" value="Genomic_DNA"/>
</dbReference>